<dbReference type="SUPFAM" id="SSF57424">
    <property type="entry name" value="LDL receptor-like module"/>
    <property type="match status" value="1"/>
</dbReference>
<feature type="signal peptide" evidence="5">
    <location>
        <begin position="1"/>
        <end position="21"/>
    </location>
</feature>
<dbReference type="PROSITE" id="PS01209">
    <property type="entry name" value="LDLRA_1"/>
    <property type="match status" value="1"/>
</dbReference>
<name>A0ABM1BAH7_LIMPO</name>
<dbReference type="RefSeq" id="XP_013778112.1">
    <property type="nucleotide sequence ID" value="XM_013922658.2"/>
</dbReference>
<feature type="chain" id="PRO_5045021997" evidence="5">
    <location>
        <begin position="22"/>
        <end position="887"/>
    </location>
</feature>
<dbReference type="SUPFAM" id="SSF49854">
    <property type="entry name" value="Spermadhesin, CUB domain"/>
    <property type="match status" value="4"/>
</dbReference>
<dbReference type="Proteomes" id="UP000694941">
    <property type="component" value="Unplaced"/>
</dbReference>
<feature type="disulfide bond" evidence="3">
    <location>
        <begin position="796"/>
        <end position="814"/>
    </location>
</feature>
<keyword evidence="7" id="KW-1185">Reference proteome</keyword>
<accession>A0ABM1BAH7</accession>
<sequence>MKSVLLFCFLLIAIEVCLVVSKEGFQDDPENFECGQVLNETSATVDLVINKTTCNITIAPNGKGEVKEVFLIFENVMSEKENFTIVNSTGVLLFGPFNGTQDPFMVLTGSKNLTIVVKTENITNPRKFIFRYSTEDCSCGDEGCHYGNFKLPLYKGKNETTTCNFTLRATEGHKLLVEFRKFNLSPSSSLNVLGSEPVNHIFRGTNLPQDLLGARLQMTLVLHRLELGQAFNFITNTVSKDCSGGVVLNSSITLKSSNFTGENCHWIFYGVNKTVLGLTFQNLQFKGVLDEISVFDGDRKLSGNNLIKVSANSDTSIKDKYIRTSGNNMTVTYTNPFQTEAFPVNLTIQVSSYGGGGYFKNNGTINLNSSKDTVSLIKVKDDEQVMLTISNSSMLSPGSFIEVYSAFYKNSPLIANIVKNSKPSYPVVSSTSEMMIISHNFTGIENFSGNFTGVPKGCHSVSTEKSDVFTLSGNCNHTCTWVIPHINPARVNSTDNLVLKMNSLNLLDGDQIKLSKLDEQMTKVATITAKTNFVPILYLPAKTGAYVAVSRGNCTGHNKVLAASYDTSPACKKQMNMTLGEYSTVSSPNFPDSYPLGAECLWNIGIPGSKSGLLHITFNSLDLTQNHTLSIQGVLNGTETETVVLGEKNSSLPNDFLLKPQKEINFLSYSVGNLTVGRGFEIMVTALDCGGVHTNDSGKLEIRPNVTSCVWIIRVPPTKGDAVNIITFSIKKPEDKSILKIYDGGSVRDTQITNLTASSIWSRTNELLIIYQPAKNTSANVTVHYAIKSCGPSMQCENKICLHPDWICDGVNDCGDFSDEKNCTAIQPTPSPTEPSKSSGISPVAMGLAIPLAFICGILVAYLVPYAMKKYRESATYTPFRNIEENA</sequence>
<feature type="disulfide bond" evidence="3">
    <location>
        <begin position="808"/>
        <end position="823"/>
    </location>
</feature>
<dbReference type="Gene3D" id="4.10.400.10">
    <property type="entry name" value="Low-density Lipoprotein Receptor"/>
    <property type="match status" value="1"/>
</dbReference>
<dbReference type="InterPro" id="IPR000859">
    <property type="entry name" value="CUB_dom"/>
</dbReference>
<evidence type="ECO:0000313" key="8">
    <source>
        <dbReference type="RefSeq" id="XP_013778111.1"/>
    </source>
</evidence>
<keyword evidence="5" id="KW-0732">Signal</keyword>
<dbReference type="PROSITE" id="PS50068">
    <property type="entry name" value="LDLRA_2"/>
    <property type="match status" value="1"/>
</dbReference>
<dbReference type="Pfam" id="PF00057">
    <property type="entry name" value="Ldl_recept_a"/>
    <property type="match status" value="1"/>
</dbReference>
<keyword evidence="4" id="KW-1133">Transmembrane helix</keyword>
<keyword evidence="1" id="KW-0677">Repeat</keyword>
<dbReference type="PROSITE" id="PS01180">
    <property type="entry name" value="CUB"/>
    <property type="match status" value="1"/>
</dbReference>
<evidence type="ECO:0000256" key="2">
    <source>
        <dbReference type="ARBA" id="ARBA00023157"/>
    </source>
</evidence>
<keyword evidence="4" id="KW-0472">Membrane</keyword>
<proteinExistence type="predicted"/>
<protein>
    <submittedName>
        <fullName evidence="8 9">Cubilin-like</fullName>
    </submittedName>
</protein>
<dbReference type="InterPro" id="IPR035914">
    <property type="entry name" value="Sperma_CUB_dom_sf"/>
</dbReference>
<keyword evidence="4" id="KW-0812">Transmembrane</keyword>
<evidence type="ECO:0000256" key="4">
    <source>
        <dbReference type="SAM" id="Phobius"/>
    </source>
</evidence>
<evidence type="ECO:0000256" key="1">
    <source>
        <dbReference type="ARBA" id="ARBA00022737"/>
    </source>
</evidence>
<feature type="domain" description="CUB" evidence="6">
    <location>
        <begin position="571"/>
        <end position="687"/>
    </location>
</feature>
<evidence type="ECO:0000256" key="5">
    <source>
        <dbReference type="SAM" id="SignalP"/>
    </source>
</evidence>
<dbReference type="InterPro" id="IPR036055">
    <property type="entry name" value="LDL_receptor-like_sf"/>
</dbReference>
<dbReference type="CDD" id="cd00112">
    <property type="entry name" value="LDLa"/>
    <property type="match status" value="1"/>
</dbReference>
<dbReference type="GeneID" id="106462713"/>
<organism evidence="7 9">
    <name type="scientific">Limulus polyphemus</name>
    <name type="common">Atlantic horseshoe crab</name>
    <dbReference type="NCBI Taxonomy" id="6850"/>
    <lineage>
        <taxon>Eukaryota</taxon>
        <taxon>Metazoa</taxon>
        <taxon>Ecdysozoa</taxon>
        <taxon>Arthropoda</taxon>
        <taxon>Chelicerata</taxon>
        <taxon>Merostomata</taxon>
        <taxon>Xiphosura</taxon>
        <taxon>Limulidae</taxon>
        <taxon>Limulus</taxon>
    </lineage>
</organism>
<comment type="caution">
    <text evidence="3">Lacks conserved residue(s) required for the propagation of feature annotation.</text>
</comment>
<dbReference type="SMART" id="SM00042">
    <property type="entry name" value="CUB"/>
    <property type="match status" value="3"/>
</dbReference>
<evidence type="ECO:0000256" key="3">
    <source>
        <dbReference type="PROSITE-ProRule" id="PRU00124"/>
    </source>
</evidence>
<dbReference type="Pfam" id="PF00431">
    <property type="entry name" value="CUB"/>
    <property type="match status" value="1"/>
</dbReference>
<evidence type="ECO:0000313" key="9">
    <source>
        <dbReference type="RefSeq" id="XP_013778112.1"/>
    </source>
</evidence>
<keyword evidence="2 3" id="KW-1015">Disulfide bond</keyword>
<dbReference type="InterPro" id="IPR023415">
    <property type="entry name" value="LDLR_class-A_CS"/>
</dbReference>
<dbReference type="PANTHER" id="PTHR24251">
    <property type="entry name" value="OVOCHYMASE-RELATED"/>
    <property type="match status" value="1"/>
</dbReference>
<dbReference type="RefSeq" id="XP_013778111.1">
    <property type="nucleotide sequence ID" value="XM_013922657.2"/>
</dbReference>
<dbReference type="InterPro" id="IPR002172">
    <property type="entry name" value="LDrepeatLR_classA_rpt"/>
</dbReference>
<dbReference type="SMART" id="SM00192">
    <property type="entry name" value="LDLa"/>
    <property type="match status" value="1"/>
</dbReference>
<evidence type="ECO:0000259" key="6">
    <source>
        <dbReference type="PROSITE" id="PS01180"/>
    </source>
</evidence>
<reference evidence="8 9" key="1">
    <citation type="submission" date="2025-05" db="UniProtKB">
        <authorList>
            <consortium name="RefSeq"/>
        </authorList>
    </citation>
    <scope>IDENTIFICATION</scope>
    <source>
        <tissue evidence="8 9">Muscle</tissue>
    </source>
</reference>
<gene>
    <name evidence="8 9" type="primary">LOC106462713</name>
</gene>
<dbReference type="Gene3D" id="2.60.120.290">
    <property type="entry name" value="Spermadhesin, CUB domain"/>
    <property type="match status" value="3"/>
</dbReference>
<feature type="transmembrane region" description="Helical" evidence="4">
    <location>
        <begin position="844"/>
        <end position="864"/>
    </location>
</feature>
<evidence type="ECO:0000313" key="7">
    <source>
        <dbReference type="Proteomes" id="UP000694941"/>
    </source>
</evidence>